<comment type="caution">
    <text evidence="1">The sequence shown here is derived from an EMBL/GenBank/DDBJ whole genome shotgun (WGS) entry which is preliminary data.</text>
</comment>
<evidence type="ECO:0000313" key="1">
    <source>
        <dbReference type="EMBL" id="TMS32616.1"/>
    </source>
</evidence>
<sequence length="95" mass="11002">MTLSFLNGMFQLFHLIREVRNSLVIASECPLNSSFLLNRSSKSDLQLCDMTFSGLEDRRVVHQLLVSRISWQPEVLMQNADAKFEFILKAEARRI</sequence>
<gene>
    <name evidence="1" type="ORF">L596_000435</name>
</gene>
<dbReference type="OrthoDB" id="5978643at2759"/>
<dbReference type="EMBL" id="AZBU02000001">
    <property type="protein sequence ID" value="TMS32616.1"/>
    <property type="molecule type" value="Genomic_DNA"/>
</dbReference>
<accession>A0A4U8UIU2</accession>
<reference evidence="1 2" key="1">
    <citation type="journal article" date="2015" name="Genome Biol.">
        <title>Comparative genomics of Steinernema reveals deeply conserved gene regulatory networks.</title>
        <authorList>
            <person name="Dillman A.R."/>
            <person name="Macchietto M."/>
            <person name="Porter C.F."/>
            <person name="Rogers A."/>
            <person name="Williams B."/>
            <person name="Antoshechkin I."/>
            <person name="Lee M.M."/>
            <person name="Goodwin Z."/>
            <person name="Lu X."/>
            <person name="Lewis E.E."/>
            <person name="Goodrich-Blair H."/>
            <person name="Stock S.P."/>
            <person name="Adams B.J."/>
            <person name="Sternberg P.W."/>
            <person name="Mortazavi A."/>
        </authorList>
    </citation>
    <scope>NUCLEOTIDE SEQUENCE [LARGE SCALE GENOMIC DNA]</scope>
    <source>
        <strain evidence="1 2">ALL</strain>
    </source>
</reference>
<evidence type="ECO:0000313" key="2">
    <source>
        <dbReference type="Proteomes" id="UP000298663"/>
    </source>
</evidence>
<reference evidence="1 2" key="2">
    <citation type="journal article" date="2019" name="G3 (Bethesda)">
        <title>Hybrid Assembly of the Genome of the Entomopathogenic Nematode Steinernema carpocapsae Identifies the X-Chromosome.</title>
        <authorList>
            <person name="Serra L."/>
            <person name="Macchietto M."/>
            <person name="Macias-Munoz A."/>
            <person name="McGill C.J."/>
            <person name="Rodriguez I.M."/>
            <person name="Rodriguez B."/>
            <person name="Murad R."/>
            <person name="Mortazavi A."/>
        </authorList>
    </citation>
    <scope>NUCLEOTIDE SEQUENCE [LARGE SCALE GENOMIC DNA]</scope>
    <source>
        <strain evidence="1 2">ALL</strain>
    </source>
</reference>
<organism evidence="1 2">
    <name type="scientific">Steinernema carpocapsae</name>
    <name type="common">Entomopathogenic nematode</name>
    <dbReference type="NCBI Taxonomy" id="34508"/>
    <lineage>
        <taxon>Eukaryota</taxon>
        <taxon>Metazoa</taxon>
        <taxon>Ecdysozoa</taxon>
        <taxon>Nematoda</taxon>
        <taxon>Chromadorea</taxon>
        <taxon>Rhabditida</taxon>
        <taxon>Tylenchina</taxon>
        <taxon>Panagrolaimomorpha</taxon>
        <taxon>Strongyloidoidea</taxon>
        <taxon>Steinernematidae</taxon>
        <taxon>Steinernema</taxon>
    </lineage>
</organism>
<dbReference type="Proteomes" id="UP000298663">
    <property type="component" value="Unassembled WGS sequence"/>
</dbReference>
<proteinExistence type="predicted"/>
<name>A0A4U8UIU2_STECR</name>
<protein>
    <submittedName>
        <fullName evidence="1">Uncharacterized protein</fullName>
    </submittedName>
</protein>
<keyword evidence="2" id="KW-1185">Reference proteome</keyword>
<dbReference type="AlphaFoldDB" id="A0A4U8UIU2"/>